<evidence type="ECO:0000256" key="5">
    <source>
        <dbReference type="ARBA" id="ARBA00023125"/>
    </source>
</evidence>
<evidence type="ECO:0000256" key="1">
    <source>
        <dbReference type="ARBA" id="ARBA00008761"/>
    </source>
</evidence>
<evidence type="ECO:0000259" key="10">
    <source>
        <dbReference type="Pfam" id="PF12323"/>
    </source>
</evidence>
<keyword evidence="12" id="KW-1185">Reference proteome</keyword>
<evidence type="ECO:0000313" key="12">
    <source>
        <dbReference type="Proteomes" id="UP001296873"/>
    </source>
</evidence>
<keyword evidence="2" id="KW-0815">Transposition</keyword>
<feature type="compositionally biased region" description="Basic residues" evidence="7">
    <location>
        <begin position="546"/>
        <end position="559"/>
    </location>
</feature>
<feature type="domain" description="Transposase putative helix-turn-helix" evidence="10">
    <location>
        <begin position="70"/>
        <end position="109"/>
    </location>
</feature>
<evidence type="ECO:0000259" key="9">
    <source>
        <dbReference type="Pfam" id="PF07282"/>
    </source>
</evidence>
<evidence type="ECO:0000256" key="2">
    <source>
        <dbReference type="ARBA" id="ARBA00022578"/>
    </source>
</evidence>
<feature type="domain" description="Probable transposase IS891/IS1136/IS1341" evidence="8">
    <location>
        <begin position="312"/>
        <end position="432"/>
    </location>
</feature>
<evidence type="ECO:0000256" key="7">
    <source>
        <dbReference type="SAM" id="MobiDB-lite"/>
    </source>
</evidence>
<organism evidence="11 12">
    <name type="scientific">Rhodovibrio sodomensis</name>
    <dbReference type="NCBI Taxonomy" id="1088"/>
    <lineage>
        <taxon>Bacteria</taxon>
        <taxon>Pseudomonadati</taxon>
        <taxon>Pseudomonadota</taxon>
        <taxon>Alphaproteobacteria</taxon>
        <taxon>Rhodospirillales</taxon>
        <taxon>Rhodovibrionaceae</taxon>
        <taxon>Rhodovibrio</taxon>
    </lineage>
</organism>
<feature type="region of interest" description="Disordered" evidence="7">
    <location>
        <begin position="528"/>
        <end position="586"/>
    </location>
</feature>
<feature type="compositionally biased region" description="Basic and acidic residues" evidence="7">
    <location>
        <begin position="365"/>
        <end position="385"/>
    </location>
</feature>
<evidence type="ECO:0008006" key="13">
    <source>
        <dbReference type="Google" id="ProtNLM"/>
    </source>
</evidence>
<name>A0ABS1DL29_9PROT</name>
<feature type="region of interest" description="Disordered" evidence="7">
    <location>
        <begin position="350"/>
        <end position="399"/>
    </location>
</feature>
<dbReference type="Pfam" id="PF01385">
    <property type="entry name" value="OrfB_IS605"/>
    <property type="match status" value="1"/>
</dbReference>
<feature type="compositionally biased region" description="Basic residues" evidence="7">
    <location>
        <begin position="350"/>
        <end position="364"/>
    </location>
</feature>
<keyword evidence="4" id="KW-0862">Zinc</keyword>
<dbReference type="InterPro" id="IPR001959">
    <property type="entry name" value="Transposase"/>
</dbReference>
<comment type="similarity">
    <text evidence="1">In the C-terminal section; belongs to the transposase 35 family.</text>
</comment>
<evidence type="ECO:0000259" key="8">
    <source>
        <dbReference type="Pfam" id="PF01385"/>
    </source>
</evidence>
<keyword evidence="3" id="KW-0479">Metal-binding</keyword>
<comment type="caution">
    <text evidence="11">The sequence shown here is derived from an EMBL/GenBank/DDBJ whole genome shotgun (WGS) entry which is preliminary data.</text>
</comment>
<dbReference type="EMBL" id="NRRL01000073">
    <property type="protein sequence ID" value="MBK1670055.1"/>
    <property type="molecule type" value="Genomic_DNA"/>
</dbReference>
<keyword evidence="6" id="KW-0233">DNA recombination</keyword>
<dbReference type="InterPro" id="IPR021027">
    <property type="entry name" value="Transposase_put_HTH"/>
</dbReference>
<evidence type="ECO:0000256" key="3">
    <source>
        <dbReference type="ARBA" id="ARBA00022723"/>
    </source>
</evidence>
<evidence type="ECO:0000313" key="11">
    <source>
        <dbReference type="EMBL" id="MBK1670055.1"/>
    </source>
</evidence>
<dbReference type="InterPro" id="IPR010095">
    <property type="entry name" value="Cas12f1-like_TNB"/>
</dbReference>
<dbReference type="Proteomes" id="UP001296873">
    <property type="component" value="Unassembled WGS sequence"/>
</dbReference>
<feature type="compositionally biased region" description="Polar residues" evidence="7">
    <location>
        <begin position="567"/>
        <end position="579"/>
    </location>
</feature>
<reference evidence="11 12" key="1">
    <citation type="journal article" date="2020" name="Microorganisms">
        <title>Osmotic Adaptation and Compatible Solute Biosynthesis of Phototrophic Bacteria as Revealed from Genome Analyses.</title>
        <authorList>
            <person name="Imhoff J.F."/>
            <person name="Rahn T."/>
            <person name="Kunzel S."/>
            <person name="Keller A."/>
            <person name="Neulinger S.C."/>
        </authorList>
    </citation>
    <scope>NUCLEOTIDE SEQUENCE [LARGE SCALE GENOMIC DNA]</scope>
    <source>
        <strain evidence="11 12">DSM 9895</strain>
    </source>
</reference>
<proteinExistence type="inferred from homology"/>
<evidence type="ECO:0000256" key="6">
    <source>
        <dbReference type="ARBA" id="ARBA00023172"/>
    </source>
</evidence>
<dbReference type="Pfam" id="PF07282">
    <property type="entry name" value="Cas12f1-like_TNB"/>
    <property type="match status" value="1"/>
</dbReference>
<feature type="region of interest" description="Disordered" evidence="7">
    <location>
        <begin position="277"/>
        <end position="317"/>
    </location>
</feature>
<evidence type="ECO:0000256" key="4">
    <source>
        <dbReference type="ARBA" id="ARBA00022833"/>
    </source>
</evidence>
<feature type="domain" description="Cas12f1-like TNB" evidence="9">
    <location>
        <begin position="445"/>
        <end position="514"/>
    </location>
</feature>
<gene>
    <name evidence="11" type="ORF">CKO28_18635</name>
</gene>
<dbReference type="NCBIfam" id="NF040570">
    <property type="entry name" value="guided_TnpB"/>
    <property type="match status" value="1"/>
</dbReference>
<dbReference type="Pfam" id="PF12323">
    <property type="entry name" value="HTH_OrfB_IS605"/>
    <property type="match status" value="1"/>
</dbReference>
<accession>A0ABS1DL29</accession>
<sequence>MRMAAQSPWRLRRYGVHPGARRPGRCAARRSRARGMRLTEANDTARRRDLEIIGEFPALPASPEKPAVVRQATVFRIYPNKAQEEALRQWAGAGRWFWNKCVEINQQLYVYEGRFAFHGELSALLPEMKAAEILAWLKEPPAIHLVDVSRRFDKALRDFLDDRQAVRAGRKTAAKAKDFPKFKSKRDRDVSIYLPGSALKLIRRQAAAPDKARGWVELPGMDETQVWTRVKRQGRIEEKRVNVRRAIRVRGGRWPEGTIRSATIKREGGAWFLSVQFDGPPPKKIERPSLPAPADKPVHPDPTANNGPAVDPNAGPETAAVGYDAGLKNLLIGSDGSWKPVGWNLRKAEKKLKREQRAASRRTQRRLEMEKREGRKLPKSSGERKAHARVAATHRQVRRRRSDLLHQTSHRATAKAGIVCVEDLNVAGMARNKHLAKSVADAGLGEVQRQLEYKSRWRGRHFVKLDRFDASTQTCSGCGHRLEGETKLSLFDRRWTCPSCGEAHDRDENASLNVLRWGLHKLIRRGTSEVTPGKSGALAAGPNPSGKRRKGKGLRRTRSRREAANSARGTGNVGASQDLVSRELLQ</sequence>
<protein>
    <recommendedName>
        <fullName evidence="13">Transposase</fullName>
    </recommendedName>
</protein>
<keyword evidence="5" id="KW-0238">DNA-binding</keyword>